<feature type="non-terminal residue" evidence="2">
    <location>
        <position position="1"/>
    </location>
</feature>
<feature type="compositionally biased region" description="Basic residues" evidence="1">
    <location>
        <begin position="1"/>
        <end position="13"/>
    </location>
</feature>
<proteinExistence type="predicted"/>
<dbReference type="AlphaFoldDB" id="A0A699SYE8"/>
<reference evidence="2" key="1">
    <citation type="journal article" date="2019" name="Sci. Rep.">
        <title>Draft genome of Tanacetum cinerariifolium, the natural source of mosquito coil.</title>
        <authorList>
            <person name="Yamashiro T."/>
            <person name="Shiraishi A."/>
            <person name="Satake H."/>
            <person name="Nakayama K."/>
        </authorList>
    </citation>
    <scope>NUCLEOTIDE SEQUENCE</scope>
</reference>
<evidence type="ECO:0000256" key="1">
    <source>
        <dbReference type="SAM" id="MobiDB-lite"/>
    </source>
</evidence>
<feature type="region of interest" description="Disordered" evidence="1">
    <location>
        <begin position="73"/>
        <end position="93"/>
    </location>
</feature>
<accession>A0A699SYE8</accession>
<evidence type="ECO:0000313" key="2">
    <source>
        <dbReference type="EMBL" id="GFD02341.1"/>
    </source>
</evidence>
<sequence length="153" mass="17211">TRHPTRHPTRHRFQTASKDLDSLLESQRLDKNKEGLGYNVVPPPLAQVYSPPKKDLSWIGLSKFADDTVTDYNDAQNKNPPGTETVASPSTISPKPFIRFVKATDRSTETKTAKVKTAKPTVKYAAMYSKQSKSFNVRGNQRNWNNLKSHKLG</sequence>
<gene>
    <name evidence="2" type="ORF">Tci_874310</name>
</gene>
<protein>
    <submittedName>
        <fullName evidence="2">Uncharacterized protein</fullName>
    </submittedName>
</protein>
<dbReference type="EMBL" id="BKCJ011197353">
    <property type="protein sequence ID" value="GFD02341.1"/>
    <property type="molecule type" value="Genomic_DNA"/>
</dbReference>
<comment type="caution">
    <text evidence="2">The sequence shown here is derived from an EMBL/GenBank/DDBJ whole genome shotgun (WGS) entry which is preliminary data.</text>
</comment>
<organism evidence="2">
    <name type="scientific">Tanacetum cinerariifolium</name>
    <name type="common">Dalmatian daisy</name>
    <name type="synonym">Chrysanthemum cinerariifolium</name>
    <dbReference type="NCBI Taxonomy" id="118510"/>
    <lineage>
        <taxon>Eukaryota</taxon>
        <taxon>Viridiplantae</taxon>
        <taxon>Streptophyta</taxon>
        <taxon>Embryophyta</taxon>
        <taxon>Tracheophyta</taxon>
        <taxon>Spermatophyta</taxon>
        <taxon>Magnoliopsida</taxon>
        <taxon>eudicotyledons</taxon>
        <taxon>Gunneridae</taxon>
        <taxon>Pentapetalae</taxon>
        <taxon>asterids</taxon>
        <taxon>campanulids</taxon>
        <taxon>Asterales</taxon>
        <taxon>Asteraceae</taxon>
        <taxon>Asteroideae</taxon>
        <taxon>Anthemideae</taxon>
        <taxon>Anthemidinae</taxon>
        <taxon>Tanacetum</taxon>
    </lineage>
</organism>
<feature type="region of interest" description="Disordered" evidence="1">
    <location>
        <begin position="1"/>
        <end position="27"/>
    </location>
</feature>
<name>A0A699SYE8_TANCI</name>